<evidence type="ECO:0000256" key="1">
    <source>
        <dbReference type="SAM" id="MobiDB-lite"/>
    </source>
</evidence>
<evidence type="ECO:0000256" key="2">
    <source>
        <dbReference type="SAM" id="Phobius"/>
    </source>
</evidence>
<dbReference type="Proteomes" id="UP001428341">
    <property type="component" value="Unassembled WGS sequence"/>
</dbReference>
<dbReference type="AlphaFoldDB" id="A0AAP0QX31"/>
<evidence type="ECO:0000313" key="3">
    <source>
        <dbReference type="EMBL" id="KAK9214322.1"/>
    </source>
</evidence>
<gene>
    <name evidence="3" type="ORF">WN944_006311</name>
</gene>
<evidence type="ECO:0000313" key="4">
    <source>
        <dbReference type="Proteomes" id="UP001428341"/>
    </source>
</evidence>
<proteinExistence type="predicted"/>
<dbReference type="EMBL" id="JBCGBO010000003">
    <property type="protein sequence ID" value="KAK9214322.1"/>
    <property type="molecule type" value="Genomic_DNA"/>
</dbReference>
<accession>A0AAP0QX31</accession>
<feature type="compositionally biased region" description="Polar residues" evidence="1">
    <location>
        <begin position="96"/>
        <end position="107"/>
    </location>
</feature>
<feature type="region of interest" description="Disordered" evidence="1">
    <location>
        <begin position="51"/>
        <end position="114"/>
    </location>
</feature>
<keyword evidence="2" id="KW-0472">Membrane</keyword>
<reference evidence="3 4" key="1">
    <citation type="submission" date="2024-05" db="EMBL/GenBank/DDBJ databases">
        <title>Haplotype-resolved chromosome-level genome assembly of Huyou (Citrus changshanensis).</title>
        <authorList>
            <person name="Miao C."/>
            <person name="Chen W."/>
            <person name="Wu Y."/>
            <person name="Wang L."/>
            <person name="Zhao S."/>
            <person name="Grierson D."/>
            <person name="Xu C."/>
            <person name="Chen K."/>
        </authorList>
    </citation>
    <scope>NUCLEOTIDE SEQUENCE [LARGE SCALE GENOMIC DNA]</scope>
    <source>
        <strain evidence="3">01-14</strain>
        <tissue evidence="3">Leaf</tissue>
    </source>
</reference>
<sequence length="163" mass="17891">MAGRSSTNIVSTTMLFFIVFSLLVMTGRTNILHEQSTSSFRYDRALPGGPYPIHDSVTPEGPNLIHRSQQDSITPGGPNPIHNPQQDSVTPGGPNSIHNPQQHNVTPGESRDVMARSEVTTEAFSKAKLIESDNEESDFKDEDNCHLLERLGVEDGEYPTDST</sequence>
<protein>
    <submittedName>
        <fullName evidence="3">Uncharacterized protein</fullName>
    </submittedName>
</protein>
<keyword evidence="2" id="KW-1133">Transmembrane helix</keyword>
<organism evidence="3 4">
    <name type="scientific">Citrus x changshan-huyou</name>
    <dbReference type="NCBI Taxonomy" id="2935761"/>
    <lineage>
        <taxon>Eukaryota</taxon>
        <taxon>Viridiplantae</taxon>
        <taxon>Streptophyta</taxon>
        <taxon>Embryophyta</taxon>
        <taxon>Tracheophyta</taxon>
        <taxon>Spermatophyta</taxon>
        <taxon>Magnoliopsida</taxon>
        <taxon>eudicotyledons</taxon>
        <taxon>Gunneridae</taxon>
        <taxon>Pentapetalae</taxon>
        <taxon>rosids</taxon>
        <taxon>malvids</taxon>
        <taxon>Sapindales</taxon>
        <taxon>Rutaceae</taxon>
        <taxon>Aurantioideae</taxon>
        <taxon>Citrus</taxon>
    </lineage>
</organism>
<keyword evidence="2" id="KW-0812">Transmembrane</keyword>
<keyword evidence="4" id="KW-1185">Reference proteome</keyword>
<comment type="caution">
    <text evidence="3">The sequence shown here is derived from an EMBL/GenBank/DDBJ whole genome shotgun (WGS) entry which is preliminary data.</text>
</comment>
<name>A0AAP0QX31_9ROSI</name>
<feature type="transmembrane region" description="Helical" evidence="2">
    <location>
        <begin position="6"/>
        <end position="25"/>
    </location>
</feature>